<evidence type="ECO:0000256" key="5">
    <source>
        <dbReference type="ARBA" id="ARBA00022577"/>
    </source>
</evidence>
<evidence type="ECO:0000256" key="1">
    <source>
        <dbReference type="ARBA" id="ARBA00004613"/>
    </source>
</evidence>
<feature type="chain" id="PRO_5035713210" evidence="9">
    <location>
        <begin position="22"/>
        <end position="80"/>
    </location>
</feature>
<keyword evidence="11" id="KW-1185">Reference proteome</keyword>
<evidence type="ECO:0000313" key="11">
    <source>
        <dbReference type="Proteomes" id="UP000694240"/>
    </source>
</evidence>
<keyword evidence="5" id="KW-0295">Fungicide</keyword>
<dbReference type="GO" id="GO:0031640">
    <property type="term" value="P:killing of cells of another organism"/>
    <property type="evidence" value="ECO:0007669"/>
    <property type="project" value="UniProtKB-KW"/>
</dbReference>
<evidence type="ECO:0000256" key="8">
    <source>
        <dbReference type="ARBA" id="ARBA00023157"/>
    </source>
</evidence>
<comment type="similarity">
    <text evidence="2">Belongs to the DEFL family.</text>
</comment>
<dbReference type="Pfam" id="PF07333">
    <property type="entry name" value="SLR1-BP"/>
    <property type="match status" value="1"/>
</dbReference>
<dbReference type="InterPro" id="IPR010851">
    <property type="entry name" value="DEFL"/>
</dbReference>
<dbReference type="EMBL" id="JAEFBK010000012">
    <property type="protein sequence ID" value="KAG7542280.1"/>
    <property type="molecule type" value="Genomic_DNA"/>
</dbReference>
<evidence type="ECO:0000256" key="2">
    <source>
        <dbReference type="ARBA" id="ARBA00006722"/>
    </source>
</evidence>
<evidence type="ECO:0000256" key="3">
    <source>
        <dbReference type="ARBA" id="ARBA00022525"/>
    </source>
</evidence>
<keyword evidence="6 9" id="KW-0732">Signal</keyword>
<proteinExistence type="inferred from homology"/>
<evidence type="ECO:0000256" key="4">
    <source>
        <dbReference type="ARBA" id="ARBA00022529"/>
    </source>
</evidence>
<evidence type="ECO:0000313" key="10">
    <source>
        <dbReference type="EMBL" id="KAG7542280.1"/>
    </source>
</evidence>
<protein>
    <submittedName>
        <fullName evidence="10">S locus-related glycoprotein 1 binding pollen coat protein</fullName>
    </submittedName>
</protein>
<reference evidence="10 11" key="1">
    <citation type="submission" date="2020-12" db="EMBL/GenBank/DDBJ databases">
        <title>Concerted genomic and epigenomic changes stabilize Arabidopsis allopolyploids.</title>
        <authorList>
            <person name="Chen Z."/>
        </authorList>
    </citation>
    <scope>NUCLEOTIDE SEQUENCE [LARGE SCALE GENOMIC DNA]</scope>
    <source>
        <strain evidence="10">Allo738</strain>
        <tissue evidence="10">Leaf</tissue>
    </source>
</reference>
<keyword evidence="4" id="KW-0929">Antimicrobial</keyword>
<dbReference type="GO" id="GO:0050832">
    <property type="term" value="P:defense response to fungus"/>
    <property type="evidence" value="ECO:0007669"/>
    <property type="project" value="UniProtKB-KW"/>
</dbReference>
<keyword evidence="8" id="KW-1015">Disulfide bond</keyword>
<dbReference type="GO" id="GO:0005576">
    <property type="term" value="C:extracellular region"/>
    <property type="evidence" value="ECO:0007669"/>
    <property type="project" value="UniProtKB-SubCell"/>
</dbReference>
<dbReference type="AlphaFoldDB" id="A0A8T1YC83"/>
<feature type="signal peptide" evidence="9">
    <location>
        <begin position="1"/>
        <end position="21"/>
    </location>
</feature>
<evidence type="ECO:0000256" key="6">
    <source>
        <dbReference type="ARBA" id="ARBA00022729"/>
    </source>
</evidence>
<keyword evidence="10" id="KW-0946">Virion</keyword>
<comment type="subcellular location">
    <subcellularLocation>
        <location evidence="1">Secreted</location>
    </subcellularLocation>
</comment>
<comment type="caution">
    <text evidence="10">The sequence shown here is derived from an EMBL/GenBank/DDBJ whole genome shotgun (WGS) entry which is preliminary data.</text>
</comment>
<dbReference type="PANTHER" id="PTHR33830:SF10">
    <property type="entry name" value="DEFENSIN-LIKE PROTEIN 122-RELATED"/>
    <property type="match status" value="1"/>
</dbReference>
<accession>A0A8T1YC83</accession>
<gene>
    <name evidence="10" type="ORF">ISN45_Aa07g022720</name>
</gene>
<keyword evidence="7" id="KW-0611">Plant defense</keyword>
<keyword evidence="3" id="KW-0964">Secreted</keyword>
<name>A0A8T1YC83_9BRAS</name>
<dbReference type="PANTHER" id="PTHR33830">
    <property type="entry name" value="DEFENSIN-LIKE PROTEIN 184-RELATED"/>
    <property type="match status" value="1"/>
</dbReference>
<sequence>MSKSLQLIVTVLCIFTILVLGEIGMAKGQPLEKRCDEILTRGECELDKCAFACALKRHGKGGCIEEAHDPRPNCVCNYTC</sequence>
<evidence type="ECO:0000256" key="9">
    <source>
        <dbReference type="SAM" id="SignalP"/>
    </source>
</evidence>
<organism evidence="10 11">
    <name type="scientific">Arabidopsis thaliana x Arabidopsis arenosa</name>
    <dbReference type="NCBI Taxonomy" id="1240361"/>
    <lineage>
        <taxon>Eukaryota</taxon>
        <taxon>Viridiplantae</taxon>
        <taxon>Streptophyta</taxon>
        <taxon>Embryophyta</taxon>
        <taxon>Tracheophyta</taxon>
        <taxon>Spermatophyta</taxon>
        <taxon>Magnoliopsida</taxon>
        <taxon>eudicotyledons</taxon>
        <taxon>Gunneridae</taxon>
        <taxon>Pentapetalae</taxon>
        <taxon>rosids</taxon>
        <taxon>malvids</taxon>
        <taxon>Brassicales</taxon>
        <taxon>Brassicaceae</taxon>
        <taxon>Camelineae</taxon>
        <taxon>Arabidopsis</taxon>
    </lineage>
</organism>
<keyword evidence="10" id="KW-0167">Capsid protein</keyword>
<evidence type="ECO:0000256" key="7">
    <source>
        <dbReference type="ARBA" id="ARBA00022821"/>
    </source>
</evidence>
<dbReference type="Proteomes" id="UP000694240">
    <property type="component" value="Chromosome 12"/>
</dbReference>